<gene>
    <name evidence="1" type="ORF">BD310DRAFT_916609</name>
</gene>
<proteinExistence type="predicted"/>
<accession>A0A4Q9Q7X9</accession>
<sequence>MTRSTCWMPSFVVLEGSRGAKGAWSSRIDQYGHTRALSGWNGVKCVGTLDADTGVTARMRRGFSV</sequence>
<keyword evidence="2" id="KW-1185">Reference proteome</keyword>
<evidence type="ECO:0000313" key="2">
    <source>
        <dbReference type="Proteomes" id="UP000292082"/>
    </source>
</evidence>
<organism evidence="1 2">
    <name type="scientific">Dichomitus squalens</name>
    <dbReference type="NCBI Taxonomy" id="114155"/>
    <lineage>
        <taxon>Eukaryota</taxon>
        <taxon>Fungi</taxon>
        <taxon>Dikarya</taxon>
        <taxon>Basidiomycota</taxon>
        <taxon>Agaricomycotina</taxon>
        <taxon>Agaricomycetes</taxon>
        <taxon>Polyporales</taxon>
        <taxon>Polyporaceae</taxon>
        <taxon>Dichomitus</taxon>
    </lineage>
</organism>
<dbReference type="AlphaFoldDB" id="A0A4Q9Q7X9"/>
<evidence type="ECO:0000313" key="1">
    <source>
        <dbReference type="EMBL" id="TBU63535.1"/>
    </source>
</evidence>
<dbReference type="EMBL" id="ML145089">
    <property type="protein sequence ID" value="TBU63535.1"/>
    <property type="molecule type" value="Genomic_DNA"/>
</dbReference>
<reference evidence="1 2" key="1">
    <citation type="submission" date="2019-01" db="EMBL/GenBank/DDBJ databases">
        <title>Draft genome sequences of three monokaryotic isolates of the white-rot basidiomycete fungus Dichomitus squalens.</title>
        <authorList>
            <consortium name="DOE Joint Genome Institute"/>
            <person name="Lopez S.C."/>
            <person name="Andreopoulos B."/>
            <person name="Pangilinan J."/>
            <person name="Lipzen A."/>
            <person name="Riley R."/>
            <person name="Ahrendt S."/>
            <person name="Ng V."/>
            <person name="Barry K."/>
            <person name="Daum C."/>
            <person name="Grigoriev I.V."/>
            <person name="Hilden K.S."/>
            <person name="Makela M.R."/>
            <person name="de Vries R.P."/>
        </authorList>
    </citation>
    <scope>NUCLEOTIDE SEQUENCE [LARGE SCALE GENOMIC DNA]</scope>
    <source>
        <strain evidence="1 2">CBS 464.89</strain>
    </source>
</reference>
<dbReference type="Proteomes" id="UP000292082">
    <property type="component" value="Unassembled WGS sequence"/>
</dbReference>
<name>A0A4Q9Q7X9_9APHY</name>
<protein>
    <submittedName>
        <fullName evidence="1">Uncharacterized protein</fullName>
    </submittedName>
</protein>